<dbReference type="EMBL" id="CDMY01000413">
    <property type="protein sequence ID" value="CEM11284.1"/>
    <property type="molecule type" value="Genomic_DNA"/>
</dbReference>
<dbReference type="VEuPathDB" id="CryptoDB:Vbra_15113"/>
<dbReference type="Gene3D" id="6.10.140.2220">
    <property type="match status" value="1"/>
</dbReference>
<evidence type="ECO:0000256" key="2">
    <source>
        <dbReference type="ARBA" id="ARBA00022771"/>
    </source>
</evidence>
<evidence type="ECO:0000256" key="5">
    <source>
        <dbReference type="SAM" id="MobiDB-lite"/>
    </source>
</evidence>
<evidence type="ECO:0000313" key="8">
    <source>
        <dbReference type="Proteomes" id="UP000041254"/>
    </source>
</evidence>
<accession>A0A0G4FDI1</accession>
<evidence type="ECO:0000259" key="6">
    <source>
        <dbReference type="PROSITE" id="PS50865"/>
    </source>
</evidence>
<keyword evidence="8" id="KW-1185">Reference proteome</keyword>
<evidence type="ECO:0000256" key="3">
    <source>
        <dbReference type="ARBA" id="ARBA00022833"/>
    </source>
</evidence>
<dbReference type="SUPFAM" id="SSF144232">
    <property type="entry name" value="HIT/MYND zinc finger-like"/>
    <property type="match status" value="1"/>
</dbReference>
<feature type="domain" description="MYND-type" evidence="6">
    <location>
        <begin position="60"/>
        <end position="101"/>
    </location>
</feature>
<feature type="region of interest" description="Disordered" evidence="5">
    <location>
        <begin position="1"/>
        <end position="34"/>
    </location>
</feature>
<dbReference type="OrthoDB" id="9922773at2759"/>
<organism evidence="7 8">
    <name type="scientific">Vitrella brassicaformis (strain CCMP3155)</name>
    <dbReference type="NCBI Taxonomy" id="1169540"/>
    <lineage>
        <taxon>Eukaryota</taxon>
        <taxon>Sar</taxon>
        <taxon>Alveolata</taxon>
        <taxon>Colpodellida</taxon>
        <taxon>Vitrellaceae</taxon>
        <taxon>Vitrella</taxon>
    </lineage>
</organism>
<feature type="compositionally biased region" description="Polar residues" evidence="5">
    <location>
        <begin position="1"/>
        <end position="13"/>
    </location>
</feature>
<dbReference type="InParanoid" id="A0A0G4FDI1"/>
<sequence>MSTSGAQRSEQAGSTAASSTATPRTGEPADGGRLPFTYKKMRGYKVRLNASAAYPTERRCAMYGKAPLAVSLGYCKGCYLISYCSRECQSRHWRTAHKEVCKEAKRMADLYGNTNPVKYAYGMMSEDEFYELQRRREAQIISEVARLPYPRVSFQVEMVRSSFMAIRLAVTMPPGAPISKPPAVEGARVFTGPHGVRVVHFFFRLARIAMHDPPAVDESLRSRYACVVSVLSRAIDDFVSKSVAMNPSLARRRAGAVAFDPFILARGSQNFFFWSNKAVPISFAGNTYLFTQRTLIHDLTFLHKPSAPELSADAVVEACWELFGVRPDVGRATAEPTYNRSQYICRNAWLANIAQCMEQYPLLRTRVDDLCRQEAGKSRLSLSTVSKRVMEMALEYTDIFRQHLLENLHSIGSNTLGGVSLATALNVSEQQIREARDELQALNLHYWPYHQVVRELLSQPPPEYYAPSDGRRLTLADGKKVSELEVMLSTQGLI</sequence>
<proteinExistence type="predicted"/>
<dbReference type="PROSITE" id="PS50865">
    <property type="entry name" value="ZF_MYND_2"/>
    <property type="match status" value="1"/>
</dbReference>
<evidence type="ECO:0000256" key="4">
    <source>
        <dbReference type="PROSITE-ProRule" id="PRU00134"/>
    </source>
</evidence>
<keyword evidence="3" id="KW-0862">Zinc</keyword>
<dbReference type="Pfam" id="PF01753">
    <property type="entry name" value="zf-MYND"/>
    <property type="match status" value="1"/>
</dbReference>
<reference evidence="7 8" key="1">
    <citation type="submission" date="2014-11" db="EMBL/GenBank/DDBJ databases">
        <authorList>
            <person name="Zhu J."/>
            <person name="Qi W."/>
            <person name="Song R."/>
        </authorList>
    </citation>
    <scope>NUCLEOTIDE SEQUENCE [LARGE SCALE GENOMIC DNA]</scope>
</reference>
<gene>
    <name evidence="7" type="ORF">Vbra_15113</name>
</gene>
<evidence type="ECO:0000256" key="1">
    <source>
        <dbReference type="ARBA" id="ARBA00022723"/>
    </source>
</evidence>
<dbReference type="GO" id="GO:0008270">
    <property type="term" value="F:zinc ion binding"/>
    <property type="evidence" value="ECO:0007669"/>
    <property type="project" value="UniProtKB-KW"/>
</dbReference>
<keyword evidence="1" id="KW-0479">Metal-binding</keyword>
<evidence type="ECO:0000313" key="7">
    <source>
        <dbReference type="EMBL" id="CEM11284.1"/>
    </source>
</evidence>
<dbReference type="InterPro" id="IPR002893">
    <property type="entry name" value="Znf_MYND"/>
</dbReference>
<protein>
    <recommendedName>
        <fullName evidence="6">MYND-type domain-containing protein</fullName>
    </recommendedName>
</protein>
<dbReference type="PhylomeDB" id="A0A0G4FDI1"/>
<dbReference type="Proteomes" id="UP000041254">
    <property type="component" value="Unassembled WGS sequence"/>
</dbReference>
<name>A0A0G4FDI1_VITBC</name>
<dbReference type="AlphaFoldDB" id="A0A0G4FDI1"/>
<keyword evidence="2 4" id="KW-0863">Zinc-finger</keyword>